<dbReference type="InterPro" id="IPR009326">
    <property type="entry name" value="DUF984"/>
</dbReference>
<reference evidence="3" key="1">
    <citation type="submission" date="2018-12" db="EMBL/GenBank/DDBJ databases">
        <title>Tengunoibacter tsumagoiensis gen. nov., sp. nov., Dictyobacter kobayashii sp. nov., D. alpinus sp. nov., and D. joshuensis sp. nov. and description of Dictyobacteraceae fam. nov. within the order Ktedonobacterales isolated from Tengu-no-mugimeshi.</title>
        <authorList>
            <person name="Wang C.M."/>
            <person name="Zheng Y."/>
            <person name="Sakai Y."/>
            <person name="Toyoda A."/>
            <person name="Minakuchi Y."/>
            <person name="Abe K."/>
            <person name="Yokota A."/>
            <person name="Yabe S."/>
        </authorList>
    </citation>
    <scope>NUCLEOTIDE SEQUENCE [LARGE SCALE GENOMIC DNA]</scope>
    <source>
        <strain evidence="3">Uno16</strain>
    </source>
</reference>
<evidence type="ECO:0000313" key="2">
    <source>
        <dbReference type="EMBL" id="GCE28788.1"/>
    </source>
</evidence>
<dbReference type="SUPFAM" id="SSF88697">
    <property type="entry name" value="PUA domain-like"/>
    <property type="match status" value="1"/>
</dbReference>
<dbReference type="Pfam" id="PF04266">
    <property type="entry name" value="ASCH"/>
    <property type="match status" value="1"/>
</dbReference>
<name>A0A402BBI6_9CHLR</name>
<feature type="domain" description="ASCH" evidence="1">
    <location>
        <begin position="20"/>
        <end position="134"/>
    </location>
</feature>
<keyword evidence="3" id="KW-1185">Reference proteome</keyword>
<dbReference type="Proteomes" id="UP000287171">
    <property type="component" value="Unassembled WGS sequence"/>
</dbReference>
<dbReference type="PANTHER" id="PTHR39203:SF1">
    <property type="entry name" value="CYTOPLASMIC PROTEIN"/>
    <property type="match status" value="1"/>
</dbReference>
<dbReference type="RefSeq" id="WP_126628964.1">
    <property type="nucleotide sequence ID" value="NZ_BIFT01000001.1"/>
</dbReference>
<dbReference type="EMBL" id="BIFT01000001">
    <property type="protein sequence ID" value="GCE28788.1"/>
    <property type="molecule type" value="Genomic_DNA"/>
</dbReference>
<comment type="caution">
    <text evidence="2">The sequence shown here is derived from an EMBL/GenBank/DDBJ whole genome shotgun (WGS) entry which is preliminary data.</text>
</comment>
<dbReference type="InterPro" id="IPR007374">
    <property type="entry name" value="ASCH_domain"/>
</dbReference>
<gene>
    <name evidence="2" type="ORF">KDA_42720</name>
</gene>
<evidence type="ECO:0000259" key="1">
    <source>
        <dbReference type="SMART" id="SM01022"/>
    </source>
</evidence>
<dbReference type="SMART" id="SM01022">
    <property type="entry name" value="ASCH"/>
    <property type="match status" value="1"/>
</dbReference>
<protein>
    <recommendedName>
        <fullName evidence="1">ASCH domain-containing protein</fullName>
    </recommendedName>
</protein>
<dbReference type="Gene3D" id="3.10.400.10">
    <property type="entry name" value="Sulfate adenylyltransferase"/>
    <property type="match status" value="1"/>
</dbReference>
<evidence type="ECO:0000313" key="3">
    <source>
        <dbReference type="Proteomes" id="UP000287171"/>
    </source>
</evidence>
<sequence>MIISERTAQFGWEDDDGRGMRIIRMIMDGSKTATCSPMFSYTEDELAEIYANKDQIVTVIDKDERPWCNIRMLDVFETPFGDPDPRLVSGEGAGEDAEKFRQDHRLEWKDWFEEQGYALTEQMMLVAEVFELVEVAE</sequence>
<dbReference type="OrthoDB" id="9807542at2"/>
<dbReference type="InterPro" id="IPR015947">
    <property type="entry name" value="PUA-like_sf"/>
</dbReference>
<dbReference type="AlphaFoldDB" id="A0A402BBI6"/>
<dbReference type="PANTHER" id="PTHR39203">
    <property type="entry name" value="CYTOPLASMIC PROTEIN-RELATED"/>
    <property type="match status" value="1"/>
</dbReference>
<accession>A0A402BBI6</accession>
<proteinExistence type="predicted"/>
<organism evidence="2 3">
    <name type="scientific">Dictyobacter alpinus</name>
    <dbReference type="NCBI Taxonomy" id="2014873"/>
    <lineage>
        <taxon>Bacteria</taxon>
        <taxon>Bacillati</taxon>
        <taxon>Chloroflexota</taxon>
        <taxon>Ktedonobacteria</taxon>
        <taxon>Ktedonobacterales</taxon>
        <taxon>Dictyobacteraceae</taxon>
        <taxon>Dictyobacter</taxon>
    </lineage>
</organism>